<dbReference type="GO" id="GO:0061630">
    <property type="term" value="F:ubiquitin protein ligase activity"/>
    <property type="evidence" value="ECO:0007669"/>
    <property type="project" value="TreeGrafter"/>
</dbReference>
<organism evidence="6 8">
    <name type="scientific">Didymodactylos carnosus</name>
    <dbReference type="NCBI Taxonomy" id="1234261"/>
    <lineage>
        <taxon>Eukaryota</taxon>
        <taxon>Metazoa</taxon>
        <taxon>Spiralia</taxon>
        <taxon>Gnathifera</taxon>
        <taxon>Rotifera</taxon>
        <taxon>Eurotatoria</taxon>
        <taxon>Bdelloidea</taxon>
        <taxon>Philodinida</taxon>
        <taxon>Philodinidae</taxon>
        <taxon>Didymodactylos</taxon>
    </lineage>
</organism>
<dbReference type="Pfam" id="PF13639">
    <property type="entry name" value="zf-RING_2"/>
    <property type="match status" value="1"/>
</dbReference>
<evidence type="ECO:0000256" key="3">
    <source>
        <dbReference type="ARBA" id="ARBA00022833"/>
    </source>
</evidence>
<dbReference type="EMBL" id="CAJNOQ010002410">
    <property type="protein sequence ID" value="CAF0956897.1"/>
    <property type="molecule type" value="Genomic_DNA"/>
</dbReference>
<evidence type="ECO:0000256" key="1">
    <source>
        <dbReference type="ARBA" id="ARBA00022723"/>
    </source>
</evidence>
<dbReference type="GO" id="GO:0005737">
    <property type="term" value="C:cytoplasm"/>
    <property type="evidence" value="ECO:0007669"/>
    <property type="project" value="TreeGrafter"/>
</dbReference>
<dbReference type="PROSITE" id="PS50089">
    <property type="entry name" value="ZF_RING_2"/>
    <property type="match status" value="1"/>
</dbReference>
<evidence type="ECO:0000259" key="5">
    <source>
        <dbReference type="PROSITE" id="PS50089"/>
    </source>
</evidence>
<dbReference type="PANTHER" id="PTHR15710">
    <property type="entry name" value="E3 UBIQUITIN-PROTEIN LIGASE PRAJA"/>
    <property type="match status" value="1"/>
</dbReference>
<dbReference type="InterPro" id="IPR001841">
    <property type="entry name" value="Znf_RING"/>
</dbReference>
<keyword evidence="8" id="KW-1185">Reference proteome</keyword>
<dbReference type="SUPFAM" id="SSF57850">
    <property type="entry name" value="RING/U-box"/>
    <property type="match status" value="1"/>
</dbReference>
<comment type="caution">
    <text evidence="6">The sequence shown here is derived from an EMBL/GenBank/DDBJ whole genome shotgun (WGS) entry which is preliminary data.</text>
</comment>
<evidence type="ECO:0000313" key="6">
    <source>
        <dbReference type="EMBL" id="CAF0956897.1"/>
    </source>
</evidence>
<dbReference type="InterPro" id="IPR017907">
    <property type="entry name" value="Znf_RING_CS"/>
</dbReference>
<keyword evidence="1" id="KW-0479">Metal-binding</keyword>
<evidence type="ECO:0000256" key="2">
    <source>
        <dbReference type="ARBA" id="ARBA00022771"/>
    </source>
</evidence>
<evidence type="ECO:0000313" key="7">
    <source>
        <dbReference type="EMBL" id="CAF3731837.1"/>
    </source>
</evidence>
<dbReference type="GO" id="GO:0008270">
    <property type="term" value="F:zinc ion binding"/>
    <property type="evidence" value="ECO:0007669"/>
    <property type="project" value="UniProtKB-KW"/>
</dbReference>
<sequence length="153" mass="17513">MASYFDEHNCEPLEAGQQPNHHLHLARLLLDSGVGAELELEFGRIFGGVDGRKQPPAAKHVIDGLKSTNKFNADEKCAVCLKEFDLNGTKELPCRHKFCTDCIVRWLKLVNSCPMCRVELPTDDHDYEEYKKQKERVKERQVALDELHNSMFS</sequence>
<dbReference type="EMBL" id="CAJOBC010002410">
    <property type="protein sequence ID" value="CAF3731837.1"/>
    <property type="molecule type" value="Genomic_DNA"/>
</dbReference>
<dbReference type="OrthoDB" id="10000441at2759"/>
<dbReference type="InterPro" id="IPR013083">
    <property type="entry name" value="Znf_RING/FYVE/PHD"/>
</dbReference>
<gene>
    <name evidence="6" type="ORF">GPM918_LOCUS11546</name>
    <name evidence="7" type="ORF">SRO942_LOCUS11547</name>
</gene>
<dbReference type="Proteomes" id="UP000681722">
    <property type="component" value="Unassembled WGS sequence"/>
</dbReference>
<dbReference type="SMART" id="SM00184">
    <property type="entry name" value="RING"/>
    <property type="match status" value="1"/>
</dbReference>
<dbReference type="GO" id="GO:0016567">
    <property type="term" value="P:protein ubiquitination"/>
    <property type="evidence" value="ECO:0007669"/>
    <property type="project" value="TreeGrafter"/>
</dbReference>
<evidence type="ECO:0000313" key="8">
    <source>
        <dbReference type="Proteomes" id="UP000663829"/>
    </source>
</evidence>
<dbReference type="PANTHER" id="PTHR15710:SF243">
    <property type="entry name" value="E3 UBIQUITIN-PROTEIN LIGASE PRAJA-2 ISOFORM X1"/>
    <property type="match status" value="1"/>
</dbReference>
<dbReference type="PROSITE" id="PS00518">
    <property type="entry name" value="ZF_RING_1"/>
    <property type="match status" value="1"/>
</dbReference>
<evidence type="ECO:0000256" key="4">
    <source>
        <dbReference type="PROSITE-ProRule" id="PRU00175"/>
    </source>
</evidence>
<keyword evidence="2 4" id="KW-0863">Zinc-finger</keyword>
<feature type="domain" description="RING-type" evidence="5">
    <location>
        <begin position="77"/>
        <end position="117"/>
    </location>
</feature>
<name>A0A814DKF0_9BILA</name>
<dbReference type="Proteomes" id="UP000663829">
    <property type="component" value="Unassembled WGS sequence"/>
</dbReference>
<proteinExistence type="predicted"/>
<protein>
    <recommendedName>
        <fullName evidence="5">RING-type domain-containing protein</fullName>
    </recommendedName>
</protein>
<reference evidence="6" key="1">
    <citation type="submission" date="2021-02" db="EMBL/GenBank/DDBJ databases">
        <authorList>
            <person name="Nowell W R."/>
        </authorList>
    </citation>
    <scope>NUCLEOTIDE SEQUENCE</scope>
</reference>
<dbReference type="AlphaFoldDB" id="A0A814DKF0"/>
<keyword evidence="3" id="KW-0862">Zinc</keyword>
<accession>A0A814DKF0</accession>
<dbReference type="Gene3D" id="3.30.40.10">
    <property type="entry name" value="Zinc/RING finger domain, C3HC4 (zinc finger)"/>
    <property type="match status" value="1"/>
</dbReference>